<sequence length="58" mass="6756">MTPVSISNFILHVIRSERKTFVRELIFVKIGVIDKKKVIERWKMHGQSLPATFICTGR</sequence>
<evidence type="ECO:0000313" key="2">
    <source>
        <dbReference type="Proteomes" id="UP000003987"/>
    </source>
</evidence>
<gene>
    <name evidence="1" type="ORF">HMPREF0501_01623</name>
</gene>
<reference evidence="1 2" key="1">
    <citation type="submission" date="2009-06" db="EMBL/GenBank/DDBJ databases">
        <title>The Genome Sequence of Lactobacillus coleohominis strain 101-4-CHN.</title>
        <authorList>
            <consortium name="The Broad Institute Genome Sequencing Platform"/>
            <person name="Ward D."/>
            <person name="Young S.K."/>
            <person name="Zeng Q."/>
            <person name="Koehrsen M."/>
            <person name="Alvarado L."/>
            <person name="Berlin A."/>
            <person name="Borenstein D."/>
            <person name="Chen Z."/>
            <person name="Engels R."/>
            <person name="Freedman E."/>
            <person name="Gellesch M."/>
            <person name="Goldberg J."/>
            <person name="Griggs A."/>
            <person name="Gujja S."/>
            <person name="Heiman D."/>
            <person name="Hepburn T."/>
            <person name="Howarth C."/>
            <person name="Jen D."/>
            <person name="Larson L."/>
            <person name="Lewis B."/>
            <person name="Mehta T."/>
            <person name="Park D."/>
            <person name="Pearson M."/>
            <person name="Roberts A."/>
            <person name="Saif S."/>
            <person name="Shea T."/>
            <person name="Shenoy N."/>
            <person name="Sisk P."/>
            <person name="Stolte C."/>
            <person name="Sykes S."/>
            <person name="Walk T."/>
            <person name="White J."/>
            <person name="Yandava C."/>
            <person name="Liu Y."/>
            <person name="Xu Q."/>
            <person name="Lander E."/>
            <person name="Nusbaum C."/>
            <person name="Galagan J."/>
            <person name="Birren B."/>
        </authorList>
    </citation>
    <scope>NUCLEOTIDE SEQUENCE [LARGE SCALE GENOMIC DNA]</scope>
    <source>
        <strain evidence="1 2">101-4-CHN</strain>
    </source>
</reference>
<proteinExistence type="predicted"/>
<accession>C7XXY8</accession>
<dbReference type="Proteomes" id="UP000003987">
    <property type="component" value="Unassembled WGS sequence"/>
</dbReference>
<keyword evidence="2" id="KW-1185">Reference proteome</keyword>
<dbReference type="AlphaFoldDB" id="C7XXY8"/>
<protein>
    <submittedName>
        <fullName evidence="1">Uncharacterized protein</fullName>
    </submittedName>
</protein>
<dbReference type="HOGENOM" id="CLU_2973704_0_0_9"/>
<evidence type="ECO:0000313" key="1">
    <source>
        <dbReference type="EMBL" id="EEU29616.1"/>
    </source>
</evidence>
<organism evidence="1 2">
    <name type="scientific">Limosilactobacillus coleohominis 101-4-CHN</name>
    <dbReference type="NCBI Taxonomy" id="575594"/>
    <lineage>
        <taxon>Bacteria</taxon>
        <taxon>Bacillati</taxon>
        <taxon>Bacillota</taxon>
        <taxon>Bacilli</taxon>
        <taxon>Lactobacillales</taxon>
        <taxon>Lactobacillaceae</taxon>
        <taxon>Limosilactobacillus</taxon>
    </lineage>
</organism>
<dbReference type="EMBL" id="GG698807">
    <property type="protein sequence ID" value="EEU29616.1"/>
    <property type="molecule type" value="Genomic_DNA"/>
</dbReference>
<name>C7XXY8_9LACO</name>